<dbReference type="InterPro" id="IPR050406">
    <property type="entry name" value="FGGY_Carb_Kinase"/>
</dbReference>
<feature type="domain" description="Carbohydrate kinase FGGY C-terminal" evidence="6">
    <location>
        <begin position="266"/>
        <end position="459"/>
    </location>
</feature>
<dbReference type="PIRSF" id="PIRSF000538">
    <property type="entry name" value="GlpK"/>
    <property type="match status" value="1"/>
</dbReference>
<dbReference type="InterPro" id="IPR000577">
    <property type="entry name" value="Carb_kinase_FGGY"/>
</dbReference>
<dbReference type="Pfam" id="PF00370">
    <property type="entry name" value="FGGY_N"/>
    <property type="match status" value="1"/>
</dbReference>
<evidence type="ECO:0000259" key="5">
    <source>
        <dbReference type="Pfam" id="PF00370"/>
    </source>
</evidence>
<dbReference type="SUPFAM" id="SSF53067">
    <property type="entry name" value="Actin-like ATPase domain"/>
    <property type="match status" value="2"/>
</dbReference>
<evidence type="ECO:0000313" key="7">
    <source>
        <dbReference type="EMBL" id="MEK0081597.1"/>
    </source>
</evidence>
<reference evidence="7 8" key="1">
    <citation type="submission" date="2024-01" db="EMBL/GenBank/DDBJ databases">
        <title>Multi-omics insights into the function and evolution of sodium benzoate biodegradation pathways in Benzoatithermus flavus gen. nov., sp. nov. from hot spring.</title>
        <authorList>
            <person name="Hu C.-J."/>
            <person name="Li W.-J."/>
        </authorList>
    </citation>
    <scope>NUCLEOTIDE SEQUENCE [LARGE SCALE GENOMIC DNA]</scope>
    <source>
        <strain evidence="7 8">SYSU G07066</strain>
    </source>
</reference>
<dbReference type="RefSeq" id="WP_418157449.1">
    <property type="nucleotide sequence ID" value="NZ_JBBLZC010000001.1"/>
</dbReference>
<evidence type="ECO:0000256" key="2">
    <source>
        <dbReference type="ARBA" id="ARBA00022679"/>
    </source>
</evidence>
<evidence type="ECO:0000256" key="4">
    <source>
        <dbReference type="RuleBase" id="RU003733"/>
    </source>
</evidence>
<gene>
    <name evidence="7" type="ORF">U1T56_00410</name>
</gene>
<dbReference type="InterPro" id="IPR043129">
    <property type="entry name" value="ATPase_NBD"/>
</dbReference>
<dbReference type="GO" id="GO:0016301">
    <property type="term" value="F:kinase activity"/>
    <property type="evidence" value="ECO:0007669"/>
    <property type="project" value="UniProtKB-KW"/>
</dbReference>
<dbReference type="InterPro" id="IPR018484">
    <property type="entry name" value="FGGY_N"/>
</dbReference>
<dbReference type="PANTHER" id="PTHR43095:SF5">
    <property type="entry name" value="XYLULOSE KINASE"/>
    <property type="match status" value="1"/>
</dbReference>
<keyword evidence="3 4" id="KW-0418">Kinase</keyword>
<evidence type="ECO:0000256" key="3">
    <source>
        <dbReference type="ARBA" id="ARBA00022777"/>
    </source>
</evidence>
<evidence type="ECO:0000259" key="6">
    <source>
        <dbReference type="Pfam" id="PF02782"/>
    </source>
</evidence>
<dbReference type="Pfam" id="PF02782">
    <property type="entry name" value="FGGY_C"/>
    <property type="match status" value="1"/>
</dbReference>
<dbReference type="InterPro" id="IPR018483">
    <property type="entry name" value="Carb_kinase_FGGY_CS"/>
</dbReference>
<keyword evidence="8" id="KW-1185">Reference proteome</keyword>
<comment type="similarity">
    <text evidence="1 4">Belongs to the FGGY kinase family.</text>
</comment>
<dbReference type="Gene3D" id="3.30.420.40">
    <property type="match status" value="2"/>
</dbReference>
<organism evidence="7 8">
    <name type="scientific">Benzoatithermus flavus</name>
    <dbReference type="NCBI Taxonomy" id="3108223"/>
    <lineage>
        <taxon>Bacteria</taxon>
        <taxon>Pseudomonadati</taxon>
        <taxon>Pseudomonadota</taxon>
        <taxon>Alphaproteobacteria</taxon>
        <taxon>Geminicoccales</taxon>
        <taxon>Geminicoccaceae</taxon>
        <taxon>Benzoatithermus</taxon>
    </lineage>
</organism>
<name>A0ABU8XK61_9PROT</name>
<proteinExistence type="inferred from homology"/>
<comment type="caution">
    <text evidence="7">The sequence shown here is derived from an EMBL/GenBank/DDBJ whole genome shotgun (WGS) entry which is preliminary data.</text>
</comment>
<protein>
    <submittedName>
        <fullName evidence="7">FGGY-family carbohydrate kinase</fullName>
        <ecNumber evidence="7">2.7.1.-</ecNumber>
    </submittedName>
</protein>
<dbReference type="EMBL" id="JBBLZC010000001">
    <property type="protein sequence ID" value="MEK0081597.1"/>
    <property type="molecule type" value="Genomic_DNA"/>
</dbReference>
<evidence type="ECO:0000256" key="1">
    <source>
        <dbReference type="ARBA" id="ARBA00009156"/>
    </source>
</evidence>
<dbReference type="Proteomes" id="UP001375743">
    <property type="component" value="Unassembled WGS sequence"/>
</dbReference>
<dbReference type="PANTHER" id="PTHR43095">
    <property type="entry name" value="SUGAR KINASE"/>
    <property type="match status" value="1"/>
</dbReference>
<feature type="domain" description="Carbohydrate kinase FGGY N-terminal" evidence="5">
    <location>
        <begin position="6"/>
        <end position="251"/>
    </location>
</feature>
<evidence type="ECO:0000313" key="8">
    <source>
        <dbReference type="Proteomes" id="UP001375743"/>
    </source>
</evidence>
<dbReference type="PROSITE" id="PS00445">
    <property type="entry name" value="FGGY_KINASES_2"/>
    <property type="match status" value="1"/>
</dbReference>
<sequence>MSRKDVIVGIDAGTSVTKVVAFDLDGNELAAVGRPNRYEELPGGGVEQDMARTWADTVAVLRELAEAVPGLRERAAALAVTGQGDGTWLYDEAGEPTAPAWLWLDSRAAGIVRELDRNGVRALAYRHTGCGMNACNQSAQLLWLKRHAPHVLARSATACHCKDWLYFKLTGQRVTDVSEAIFTFGDFRTRTYAPEILTAMGLEAERRLLPEPIDGTRTTHPLSAAASAATGLPAGLPVALGFVDVVCTALGGGIYEPGRAIGCSIVGSTGMHMRFLPDVAEVRLGREPAGYTMQFPVPGSVAQMHSNMAATLNIDWVVDLARQAAGLLGQEVDRRAALATLDARVLDAKPAATLYHPYIHEAGERGPFLDAAARASFTGLSTRVGFTDLVRSVYEGLAFAARDCYSAMGHVPEEVRVAGGAARSKALKTILASVLGAPLRESHRQEAGAAGAAMMAAVAVGVFPDMAAAASRWVTPLLGDLVRPEPELARLYDRLFPLYVATRTAMPPLWAELASLKNGDAR</sequence>
<accession>A0ABU8XK61</accession>
<dbReference type="EC" id="2.7.1.-" evidence="7"/>
<dbReference type="InterPro" id="IPR018485">
    <property type="entry name" value="FGGY_C"/>
</dbReference>
<keyword evidence="2 4" id="KW-0808">Transferase</keyword>